<proteinExistence type="predicted"/>
<dbReference type="Proteomes" id="UP000646548">
    <property type="component" value="Unassembled WGS sequence"/>
</dbReference>
<feature type="region of interest" description="Disordered" evidence="1">
    <location>
        <begin position="1"/>
        <end position="63"/>
    </location>
</feature>
<dbReference type="EMBL" id="WKFB01000458">
    <property type="protein sequence ID" value="KAF6722362.1"/>
    <property type="molecule type" value="Genomic_DNA"/>
</dbReference>
<evidence type="ECO:0000256" key="1">
    <source>
        <dbReference type="SAM" id="MobiDB-lite"/>
    </source>
</evidence>
<gene>
    <name evidence="2" type="ORF">FQA47_020319</name>
</gene>
<sequence>MEEPFADRLTHTEAVGCSADVMSHQRQDKAGGGAPMERPADQRAGHGGKQQNNGNIQSLPAEVGQSASVNAPSVYVQSDSAVRRVCGFPSWMFLFSMTLTVIATRSDESRLPSFFFSHNLKKGKKRIVLPTPVHVTTWVSMATGQRLEL</sequence>
<evidence type="ECO:0000313" key="2">
    <source>
        <dbReference type="EMBL" id="KAF6722362.1"/>
    </source>
</evidence>
<feature type="compositionally biased region" description="Basic and acidic residues" evidence="1">
    <location>
        <begin position="1"/>
        <end position="11"/>
    </location>
</feature>
<comment type="caution">
    <text evidence="2">The sequence shown here is derived from an EMBL/GenBank/DDBJ whole genome shotgun (WGS) entry which is preliminary data.</text>
</comment>
<evidence type="ECO:0000313" key="3">
    <source>
        <dbReference type="Proteomes" id="UP000646548"/>
    </source>
</evidence>
<dbReference type="AlphaFoldDB" id="A0A834BYK5"/>
<feature type="compositionally biased region" description="Polar residues" evidence="1">
    <location>
        <begin position="49"/>
        <end position="58"/>
    </location>
</feature>
<name>A0A834BYK5_ORYME</name>
<accession>A0A834BYK5</accession>
<protein>
    <submittedName>
        <fullName evidence="2">Uncharacterized protein</fullName>
    </submittedName>
</protein>
<reference evidence="2" key="1">
    <citation type="journal article" name="BMC Genomics">
        <title>Long-read sequencing and de novo genome assembly of marine medaka (Oryzias melastigma).</title>
        <authorList>
            <person name="Liang P."/>
            <person name="Saqib H.S.A."/>
            <person name="Ni X."/>
            <person name="Shen Y."/>
        </authorList>
    </citation>
    <scope>NUCLEOTIDE SEQUENCE</scope>
    <source>
        <strain evidence="2">Bigg-433</strain>
    </source>
</reference>
<organism evidence="2 3">
    <name type="scientific">Oryzias melastigma</name>
    <name type="common">Marine medaka</name>
    <dbReference type="NCBI Taxonomy" id="30732"/>
    <lineage>
        <taxon>Eukaryota</taxon>
        <taxon>Metazoa</taxon>
        <taxon>Chordata</taxon>
        <taxon>Craniata</taxon>
        <taxon>Vertebrata</taxon>
        <taxon>Euteleostomi</taxon>
        <taxon>Actinopterygii</taxon>
        <taxon>Neopterygii</taxon>
        <taxon>Teleostei</taxon>
        <taxon>Neoteleostei</taxon>
        <taxon>Acanthomorphata</taxon>
        <taxon>Ovalentaria</taxon>
        <taxon>Atherinomorphae</taxon>
        <taxon>Beloniformes</taxon>
        <taxon>Adrianichthyidae</taxon>
        <taxon>Oryziinae</taxon>
        <taxon>Oryzias</taxon>
    </lineage>
</organism>